<dbReference type="InterPro" id="IPR011332">
    <property type="entry name" value="Ribosomal_zn-bd"/>
</dbReference>
<organism evidence="7 8">
    <name type="scientific">Gasterosteus aculeatus aculeatus</name>
    <name type="common">three-spined stickleback</name>
    <dbReference type="NCBI Taxonomy" id="481459"/>
    <lineage>
        <taxon>Eukaryota</taxon>
        <taxon>Metazoa</taxon>
        <taxon>Chordata</taxon>
        <taxon>Craniata</taxon>
        <taxon>Vertebrata</taxon>
        <taxon>Euteleostomi</taxon>
        <taxon>Actinopterygii</taxon>
        <taxon>Neopterygii</taxon>
        <taxon>Teleostei</taxon>
        <taxon>Neoteleostei</taxon>
        <taxon>Acanthomorphata</taxon>
        <taxon>Eupercaria</taxon>
        <taxon>Perciformes</taxon>
        <taxon>Cottioidei</taxon>
        <taxon>Gasterosteales</taxon>
        <taxon>Gasterosteidae</taxon>
        <taxon>Gasterosteus</taxon>
    </lineage>
</organism>
<name>A0AAQ4S4E8_GASAC</name>
<dbReference type="GO" id="GO:0005840">
    <property type="term" value="C:ribosome"/>
    <property type="evidence" value="ECO:0007669"/>
    <property type="project" value="UniProtKB-KW"/>
</dbReference>
<dbReference type="FunFam" id="3.10.450.80:FF:000001">
    <property type="entry name" value="60S ribosomal protein L44"/>
    <property type="match status" value="1"/>
</dbReference>
<keyword evidence="2 6" id="KW-0689">Ribosomal protein</keyword>
<dbReference type="InterPro" id="IPR053708">
    <property type="entry name" value="Ribosomal_LSU_eL42"/>
</dbReference>
<dbReference type="PANTHER" id="PTHR10369">
    <property type="entry name" value="60S RIBOSOMAL PROTEIN L36A/L44"/>
    <property type="match status" value="1"/>
</dbReference>
<evidence type="ECO:0000256" key="5">
    <source>
        <dbReference type="ARBA" id="ARBA00043153"/>
    </source>
</evidence>
<dbReference type="Proteomes" id="UP000007635">
    <property type="component" value="Chromosome IV"/>
</dbReference>
<accession>A0AAQ4S4E8</accession>
<evidence type="ECO:0000256" key="3">
    <source>
        <dbReference type="ARBA" id="ARBA00023274"/>
    </source>
</evidence>
<evidence type="ECO:0000256" key="4">
    <source>
        <dbReference type="ARBA" id="ARBA00034092"/>
    </source>
</evidence>
<reference evidence="7 8" key="1">
    <citation type="journal article" date="2021" name="G3 (Bethesda)">
        <title>Improved contiguity of the threespine stickleback genome using long-read sequencing.</title>
        <authorList>
            <person name="Nath S."/>
            <person name="Shaw D.E."/>
            <person name="White M.A."/>
        </authorList>
    </citation>
    <scope>NUCLEOTIDE SEQUENCE [LARGE SCALE GENOMIC DNA]</scope>
    <source>
        <strain evidence="7 8">Lake Benthic</strain>
    </source>
</reference>
<dbReference type="Gene3D" id="3.10.450.80">
    <property type="match status" value="1"/>
</dbReference>
<evidence type="ECO:0000256" key="1">
    <source>
        <dbReference type="ARBA" id="ARBA00009364"/>
    </source>
</evidence>
<dbReference type="GeneTree" id="ENSGT00390000018085"/>
<reference evidence="7" key="2">
    <citation type="submission" date="2025-08" db="UniProtKB">
        <authorList>
            <consortium name="Ensembl"/>
        </authorList>
    </citation>
    <scope>IDENTIFICATION</scope>
</reference>
<dbReference type="GO" id="GO:1990904">
    <property type="term" value="C:ribonucleoprotein complex"/>
    <property type="evidence" value="ECO:0007669"/>
    <property type="project" value="UniProtKB-KW"/>
</dbReference>
<keyword evidence="8" id="KW-1185">Reference proteome</keyword>
<comment type="function">
    <text evidence="4">Component of the large ribosomal subunit. The ribosome is a large ribonucleoprotein complex responsible for the synthesis of proteins in the cell.</text>
</comment>
<dbReference type="InterPro" id="IPR000552">
    <property type="entry name" value="Ribosomal_eL44"/>
</dbReference>
<dbReference type="PROSITE" id="PS01172">
    <property type="entry name" value="RIBOSOMAL_L44E"/>
    <property type="match status" value="1"/>
</dbReference>
<dbReference type="Ensembl" id="ENSGACT00000054701.1">
    <property type="protein sequence ID" value="ENSGACP00000070008.1"/>
    <property type="gene ID" value="ENSGACG00000033285.1"/>
</dbReference>
<evidence type="ECO:0000313" key="7">
    <source>
        <dbReference type="Ensembl" id="ENSGACP00000070008.1"/>
    </source>
</evidence>
<dbReference type="Pfam" id="PF00935">
    <property type="entry name" value="Ribosomal_L44"/>
    <property type="match status" value="1"/>
</dbReference>
<sequence length="182" mass="21321">MVNVPKTRRTYCKKCKKHQPHKVTQYKKGKDSLFAQGKRRYDRKQSGYGGQTKPIFRKKAKTTKKIVLRLECVEPNCRSKRMLAIKRCKHFELGGDKKRKVRLVQVMLFSNVGVLSRPVCHGQFPGMLSELDRLIKHFIVHLKIPPQILCLVRSLSPYQLTILRLLSWVTRKMKYSILFPIT</sequence>
<keyword evidence="3 6" id="KW-0687">Ribonucleoprotein</keyword>
<evidence type="ECO:0000256" key="6">
    <source>
        <dbReference type="RuleBase" id="RU000666"/>
    </source>
</evidence>
<dbReference type="AlphaFoldDB" id="A0AAQ4S4E8"/>
<dbReference type="SUPFAM" id="SSF57829">
    <property type="entry name" value="Zn-binding ribosomal proteins"/>
    <property type="match status" value="1"/>
</dbReference>
<dbReference type="GO" id="GO:0003735">
    <property type="term" value="F:structural constituent of ribosome"/>
    <property type="evidence" value="ECO:0007669"/>
    <property type="project" value="InterPro"/>
</dbReference>
<protein>
    <recommendedName>
        <fullName evidence="5">60S ribosomal protein L36a</fullName>
    </recommendedName>
</protein>
<proteinExistence type="inferred from homology"/>
<dbReference type="GO" id="GO:0006412">
    <property type="term" value="P:translation"/>
    <property type="evidence" value="ECO:0007669"/>
    <property type="project" value="InterPro"/>
</dbReference>
<reference evidence="7" key="3">
    <citation type="submission" date="2025-09" db="UniProtKB">
        <authorList>
            <consortium name="Ensembl"/>
        </authorList>
    </citation>
    <scope>IDENTIFICATION</scope>
</reference>
<evidence type="ECO:0000256" key="2">
    <source>
        <dbReference type="ARBA" id="ARBA00022980"/>
    </source>
</evidence>
<dbReference type="HAMAP" id="MF_01476">
    <property type="entry name" value="Ribosomal_L44e"/>
    <property type="match status" value="1"/>
</dbReference>
<evidence type="ECO:0000313" key="8">
    <source>
        <dbReference type="Proteomes" id="UP000007635"/>
    </source>
</evidence>
<comment type="similarity">
    <text evidence="1 6">Belongs to the eukaryotic ribosomal protein eL42 family.</text>
</comment>